<proteinExistence type="predicted"/>
<evidence type="ECO:0000313" key="2">
    <source>
        <dbReference type="EMBL" id="KAJ8377524.1"/>
    </source>
</evidence>
<keyword evidence="3" id="KW-1185">Reference proteome</keyword>
<dbReference type="AlphaFoldDB" id="A0AAD7W286"/>
<evidence type="ECO:0000256" key="1">
    <source>
        <dbReference type="SAM" id="MobiDB-lite"/>
    </source>
</evidence>
<protein>
    <submittedName>
        <fullName evidence="2">Uncharacterized protein</fullName>
    </submittedName>
</protein>
<name>A0AAD7W286_9TELE</name>
<dbReference type="EMBL" id="JAINUG010000350">
    <property type="protein sequence ID" value="KAJ8377524.1"/>
    <property type="molecule type" value="Genomic_DNA"/>
</dbReference>
<sequence>MYYYYYYYEGFKRKKVDEKQLKQKFDEEWSRREEELMERMGTVLLNSETEGSTLPVRKRRNSLDIDYCPPSMSGGTPAPSEAGSSVRGYESAHERSKQNVSWWLNRSKTERSVPSGYGTRSSVASEAESELEKDSGCLVLPCELRRRRQRDPLCQSGRGGTAWTLSTAPL</sequence>
<evidence type="ECO:0000313" key="3">
    <source>
        <dbReference type="Proteomes" id="UP001221898"/>
    </source>
</evidence>
<accession>A0AAD7W286</accession>
<dbReference type="Proteomes" id="UP001221898">
    <property type="component" value="Unassembled WGS sequence"/>
</dbReference>
<feature type="region of interest" description="Disordered" evidence="1">
    <location>
        <begin position="65"/>
        <end position="132"/>
    </location>
</feature>
<organism evidence="2 3">
    <name type="scientific">Aldrovandia affinis</name>
    <dbReference type="NCBI Taxonomy" id="143900"/>
    <lineage>
        <taxon>Eukaryota</taxon>
        <taxon>Metazoa</taxon>
        <taxon>Chordata</taxon>
        <taxon>Craniata</taxon>
        <taxon>Vertebrata</taxon>
        <taxon>Euteleostomi</taxon>
        <taxon>Actinopterygii</taxon>
        <taxon>Neopterygii</taxon>
        <taxon>Teleostei</taxon>
        <taxon>Notacanthiformes</taxon>
        <taxon>Halosauridae</taxon>
        <taxon>Aldrovandia</taxon>
    </lineage>
</organism>
<comment type="caution">
    <text evidence="2">The sequence shown here is derived from an EMBL/GenBank/DDBJ whole genome shotgun (WGS) entry which is preliminary data.</text>
</comment>
<gene>
    <name evidence="2" type="ORF">AAFF_G00259510</name>
</gene>
<reference evidence="2" key="1">
    <citation type="journal article" date="2023" name="Science">
        <title>Genome structures resolve the early diversification of teleost fishes.</title>
        <authorList>
            <person name="Parey E."/>
            <person name="Louis A."/>
            <person name="Montfort J."/>
            <person name="Bouchez O."/>
            <person name="Roques C."/>
            <person name="Iampietro C."/>
            <person name="Lluch J."/>
            <person name="Castinel A."/>
            <person name="Donnadieu C."/>
            <person name="Desvignes T."/>
            <person name="Floi Bucao C."/>
            <person name="Jouanno E."/>
            <person name="Wen M."/>
            <person name="Mejri S."/>
            <person name="Dirks R."/>
            <person name="Jansen H."/>
            <person name="Henkel C."/>
            <person name="Chen W.J."/>
            <person name="Zahm M."/>
            <person name="Cabau C."/>
            <person name="Klopp C."/>
            <person name="Thompson A.W."/>
            <person name="Robinson-Rechavi M."/>
            <person name="Braasch I."/>
            <person name="Lecointre G."/>
            <person name="Bobe J."/>
            <person name="Postlethwait J.H."/>
            <person name="Berthelot C."/>
            <person name="Roest Crollius H."/>
            <person name="Guiguen Y."/>
        </authorList>
    </citation>
    <scope>NUCLEOTIDE SEQUENCE</scope>
    <source>
        <strain evidence="2">NC1722</strain>
    </source>
</reference>
<feature type="non-terminal residue" evidence="2">
    <location>
        <position position="1"/>
    </location>
</feature>